<dbReference type="Proteomes" id="UP000346198">
    <property type="component" value="Unassembled WGS sequence"/>
</dbReference>
<proteinExistence type="predicted"/>
<name>A0A6C2UTA5_9BACT</name>
<organism evidence="1 2">
    <name type="scientific">Pontiella sulfatireligans</name>
    <dbReference type="NCBI Taxonomy" id="2750658"/>
    <lineage>
        <taxon>Bacteria</taxon>
        <taxon>Pseudomonadati</taxon>
        <taxon>Kiritimatiellota</taxon>
        <taxon>Kiritimatiellia</taxon>
        <taxon>Kiritimatiellales</taxon>
        <taxon>Pontiellaceae</taxon>
        <taxon>Pontiella</taxon>
    </lineage>
</organism>
<reference evidence="1 2" key="1">
    <citation type="submission" date="2019-04" db="EMBL/GenBank/DDBJ databases">
        <authorList>
            <person name="Van Vliet M D."/>
        </authorList>
    </citation>
    <scope>NUCLEOTIDE SEQUENCE [LARGE SCALE GENOMIC DNA]</scope>
    <source>
        <strain evidence="1 2">F21</strain>
    </source>
</reference>
<evidence type="ECO:0000313" key="1">
    <source>
        <dbReference type="EMBL" id="VGO22491.1"/>
    </source>
</evidence>
<gene>
    <name evidence="1" type="ORF">SCARR_04574</name>
</gene>
<dbReference type="PROSITE" id="PS51257">
    <property type="entry name" value="PROKAR_LIPOPROTEIN"/>
    <property type="match status" value="1"/>
</dbReference>
<keyword evidence="2" id="KW-1185">Reference proteome</keyword>
<evidence type="ECO:0000313" key="2">
    <source>
        <dbReference type="Proteomes" id="UP000346198"/>
    </source>
</evidence>
<protein>
    <submittedName>
        <fullName evidence="1">Uncharacterized protein</fullName>
    </submittedName>
</protein>
<sequence>MSASIAKNWIGLSAIIAVCLSAFGCQVFSTTSGARFASVEISGHSTKEVSAATIAVFDKAGYMSTGVGDELLFERDGPEWMQIAYGSNIKSGGPVSERIKAQIVNLGDGTLRLQCSAYAMPESGGIGDKEMQLLMTRRRPYRALLEQVAQKFSATP</sequence>
<dbReference type="EMBL" id="CAAHFH010000002">
    <property type="protein sequence ID" value="VGO22491.1"/>
    <property type="molecule type" value="Genomic_DNA"/>
</dbReference>
<accession>A0A6C2UTA5</accession>
<dbReference type="AlphaFoldDB" id="A0A6C2UTA5"/>